<name>A0A7M1QUW6_9ACTO</name>
<dbReference type="Proteomes" id="UP000595053">
    <property type="component" value="Chromosome"/>
</dbReference>
<feature type="region of interest" description="Disordered" evidence="1">
    <location>
        <begin position="267"/>
        <end position="286"/>
    </location>
</feature>
<sequence>MNTYARAGQRIAGRFDLVYPYTHQLFDHASSWIARDVVLSRQVRATVIDPTSDRASVAVDAARRAALVVDPHLVAIVQVVTGDVHAIITEIPPGRPVAECLDGTPVDPAQVHAIIGEASSAIATGARRGVRHLKATARTIYLTNEGDVVVDGLGVDAALAGADTRKDSADLDRDEARGLTVVMAALLLGRDLPAPAEHDAVIGEALRLDLPPVLESVLRRESEGDGAISPADLTRRLVPWGEITALPPVSSQPAGAETITMDALDMPEIPHHAPSTPTWPSLGRPAAGAAAGAANVAAADAAVAADSAHAAGNADVEDVAGGADADAADADADLPARATSREEAAQLVNEELGVDGRGKLTAPVAWPDLGQAAHASAADAHAGDADASADESAQAVGPAEPDTEPTAEPATPSSPSESQTTPTSPTYIPQRAPATTESDETPGATPTASLTRYSNERTQTFNTSRVVIALFTVGVVFFGWLGIRALTAPFDPVVLDDRNPNRTVQPSDDPSGTTAASQTTDAPAPVIKAAQLVSPDAGLLRGTDPTRQDNPSSVPNAVDGNADTAWESWTYTVASMSPMSGIGLYVELEKETTVSEVTLDTAGNKGGNIQIRDTVKDAPSAGKILAEGPVEAATVFKLSEPLSASSFVIWITELPLNSAGEPQIKISEIHVK</sequence>
<keyword evidence="2" id="KW-1133">Transmembrane helix</keyword>
<feature type="region of interest" description="Disordered" evidence="1">
    <location>
        <begin position="372"/>
        <end position="456"/>
    </location>
</feature>
<reference evidence="3 4" key="1">
    <citation type="submission" date="2020-10" db="EMBL/GenBank/DDBJ databases">
        <title>Trueperella pecoris sp. nov. isolated from bovine and porcine specimens.</title>
        <authorList>
            <person name="Schoenecker L."/>
            <person name="Schnydrig P."/>
            <person name="Brodard I."/>
            <person name="Thomann A."/>
            <person name="Hemphill A."/>
            <person name="Rodriguez-Campos S."/>
            <person name="Perreten V."/>
            <person name="Jores J."/>
            <person name="Kittl S."/>
        </authorList>
    </citation>
    <scope>NUCLEOTIDE SEQUENCE [LARGE SCALE GENOMIC DNA]</scope>
    <source>
        <strain evidence="3 4">15A0121</strain>
    </source>
</reference>
<dbReference type="EMBL" id="CP063213">
    <property type="protein sequence ID" value="QOR45656.1"/>
    <property type="molecule type" value="Genomic_DNA"/>
</dbReference>
<proteinExistence type="predicted"/>
<feature type="transmembrane region" description="Helical" evidence="2">
    <location>
        <begin position="466"/>
        <end position="483"/>
    </location>
</feature>
<evidence type="ECO:0000256" key="1">
    <source>
        <dbReference type="SAM" id="MobiDB-lite"/>
    </source>
</evidence>
<evidence type="ECO:0000256" key="2">
    <source>
        <dbReference type="SAM" id="Phobius"/>
    </source>
</evidence>
<accession>A0A7M1QUW6</accession>
<gene>
    <name evidence="3" type="ORF">INS88_10500</name>
</gene>
<keyword evidence="2" id="KW-0472">Membrane</keyword>
<evidence type="ECO:0008006" key="5">
    <source>
        <dbReference type="Google" id="ProtNLM"/>
    </source>
</evidence>
<keyword evidence="4" id="KW-1185">Reference proteome</keyword>
<dbReference type="AlphaFoldDB" id="A0A7M1QUW6"/>
<keyword evidence="2" id="KW-0812">Transmembrane</keyword>
<evidence type="ECO:0000313" key="4">
    <source>
        <dbReference type="Proteomes" id="UP000595053"/>
    </source>
</evidence>
<feature type="compositionally biased region" description="Polar residues" evidence="1">
    <location>
        <begin position="444"/>
        <end position="456"/>
    </location>
</feature>
<feature type="region of interest" description="Disordered" evidence="1">
    <location>
        <begin position="537"/>
        <end position="561"/>
    </location>
</feature>
<dbReference type="Gene3D" id="1.10.510.10">
    <property type="entry name" value="Transferase(Phosphotransferase) domain 1"/>
    <property type="match status" value="1"/>
</dbReference>
<feature type="compositionally biased region" description="Polar residues" evidence="1">
    <location>
        <begin position="501"/>
        <end position="521"/>
    </location>
</feature>
<dbReference type="RefSeq" id="WP_197551172.1">
    <property type="nucleotide sequence ID" value="NZ_CP063213.1"/>
</dbReference>
<protein>
    <recommendedName>
        <fullName evidence="5">Peptidoglycan biosynthesis protein MviN</fullName>
    </recommendedName>
</protein>
<evidence type="ECO:0000313" key="3">
    <source>
        <dbReference type="EMBL" id="QOR45656.1"/>
    </source>
</evidence>
<organism evidence="3 4">
    <name type="scientific">Trueperella pecoris</name>
    <dbReference type="NCBI Taxonomy" id="2733571"/>
    <lineage>
        <taxon>Bacteria</taxon>
        <taxon>Bacillati</taxon>
        <taxon>Actinomycetota</taxon>
        <taxon>Actinomycetes</taxon>
        <taxon>Actinomycetales</taxon>
        <taxon>Actinomycetaceae</taxon>
        <taxon>Trueperella</taxon>
    </lineage>
</organism>
<feature type="region of interest" description="Disordered" evidence="1">
    <location>
        <begin position="492"/>
        <end position="525"/>
    </location>
</feature>
<feature type="compositionally biased region" description="Low complexity" evidence="1">
    <location>
        <begin position="390"/>
        <end position="426"/>
    </location>
</feature>